<feature type="compositionally biased region" description="Basic and acidic residues" evidence="1">
    <location>
        <begin position="274"/>
        <end position="285"/>
    </location>
</feature>
<evidence type="ECO:0000313" key="3">
    <source>
        <dbReference type="Proteomes" id="UP000002009"/>
    </source>
</evidence>
<feature type="region of interest" description="Disordered" evidence="1">
    <location>
        <begin position="168"/>
        <end position="239"/>
    </location>
</feature>
<dbReference type="OMA" id="WARISHN"/>
<dbReference type="EMBL" id="CP001576">
    <property type="protein sequence ID" value="ACO69715.1"/>
    <property type="molecule type" value="Genomic_DNA"/>
</dbReference>
<dbReference type="SUPFAM" id="SSF48452">
    <property type="entry name" value="TPR-like"/>
    <property type="match status" value="1"/>
</dbReference>
<proteinExistence type="predicted"/>
<dbReference type="OrthoDB" id="10683446at2759"/>
<evidence type="ECO:0000256" key="1">
    <source>
        <dbReference type="SAM" id="MobiDB-lite"/>
    </source>
</evidence>
<accession>C1FIF8</accession>
<feature type="compositionally biased region" description="Basic and acidic residues" evidence="1">
    <location>
        <begin position="252"/>
        <end position="265"/>
    </location>
</feature>
<feature type="region of interest" description="Disordered" evidence="1">
    <location>
        <begin position="393"/>
        <end position="527"/>
    </location>
</feature>
<dbReference type="GeneID" id="8247006"/>
<protein>
    <submittedName>
        <fullName evidence="2">Uncharacterized protein</fullName>
    </submittedName>
</protein>
<feature type="compositionally biased region" description="Basic and acidic residues" evidence="1">
    <location>
        <begin position="168"/>
        <end position="181"/>
    </location>
</feature>
<dbReference type="Gene3D" id="1.25.40.10">
    <property type="entry name" value="Tetratricopeptide repeat domain"/>
    <property type="match status" value="1"/>
</dbReference>
<dbReference type="RefSeq" id="XP_002508457.1">
    <property type="nucleotide sequence ID" value="XM_002508411.1"/>
</dbReference>
<feature type="region of interest" description="Disordered" evidence="1">
    <location>
        <begin position="252"/>
        <end position="288"/>
    </location>
</feature>
<reference evidence="2 3" key="1">
    <citation type="journal article" date="2009" name="Science">
        <title>Green evolution and dynamic adaptations revealed by genomes of the marine picoeukaryotes Micromonas.</title>
        <authorList>
            <person name="Worden A.Z."/>
            <person name="Lee J.H."/>
            <person name="Mock T."/>
            <person name="Rouze P."/>
            <person name="Simmons M.P."/>
            <person name="Aerts A.L."/>
            <person name="Allen A.E."/>
            <person name="Cuvelier M.L."/>
            <person name="Derelle E."/>
            <person name="Everett M.V."/>
            <person name="Foulon E."/>
            <person name="Grimwood J."/>
            <person name="Gundlach H."/>
            <person name="Henrissat B."/>
            <person name="Napoli C."/>
            <person name="McDonald S.M."/>
            <person name="Parker M.S."/>
            <person name="Rombauts S."/>
            <person name="Salamov A."/>
            <person name="Von Dassow P."/>
            <person name="Badger J.H."/>
            <person name="Coutinho P.M."/>
            <person name="Demir E."/>
            <person name="Dubchak I."/>
            <person name="Gentemann C."/>
            <person name="Eikrem W."/>
            <person name="Gready J.E."/>
            <person name="John U."/>
            <person name="Lanier W."/>
            <person name="Lindquist E.A."/>
            <person name="Lucas S."/>
            <person name="Mayer K.F."/>
            <person name="Moreau H."/>
            <person name="Not F."/>
            <person name="Otillar R."/>
            <person name="Panaud O."/>
            <person name="Pangilinan J."/>
            <person name="Paulsen I."/>
            <person name="Piegu B."/>
            <person name="Poliakov A."/>
            <person name="Robbens S."/>
            <person name="Schmutz J."/>
            <person name="Toulza E."/>
            <person name="Wyss T."/>
            <person name="Zelensky A."/>
            <person name="Zhou K."/>
            <person name="Armbrust E.V."/>
            <person name="Bhattacharya D."/>
            <person name="Goodenough U.W."/>
            <person name="Van de Peer Y."/>
            <person name="Grigoriev I.V."/>
        </authorList>
    </citation>
    <scope>NUCLEOTIDE SEQUENCE [LARGE SCALE GENOMIC DNA]</scope>
    <source>
        <strain evidence="3">RCC299 / NOUM17</strain>
    </source>
</reference>
<dbReference type="Proteomes" id="UP000002009">
    <property type="component" value="Chromosome 10"/>
</dbReference>
<dbReference type="InParanoid" id="C1FIF8"/>
<feature type="compositionally biased region" description="Acidic residues" evidence="1">
    <location>
        <begin position="457"/>
        <end position="466"/>
    </location>
</feature>
<evidence type="ECO:0000313" key="2">
    <source>
        <dbReference type="EMBL" id="ACO69715.1"/>
    </source>
</evidence>
<gene>
    <name evidence="2" type="ORF">MICPUN_102656</name>
</gene>
<keyword evidence="3" id="KW-1185">Reference proteome</keyword>
<dbReference type="InterPro" id="IPR011990">
    <property type="entry name" value="TPR-like_helical_dom_sf"/>
</dbReference>
<dbReference type="KEGG" id="mis:MICPUN_102656"/>
<name>C1FIF8_MICCC</name>
<sequence length="862" mass="96418">MAPKVVETVEFDADIHPSRLGRLVKVRHRDEEGALSAWSHGVCTWAETQWIEEEVPGGIRKVEIPTGGYQLQWGLFETVEMALQQKRSRQRFSDEKEPYYIEELMQLNPPLAAYTDLDDEHGTLDVNKCDDDDAPWIVAKREKDAEEREARAMMAKKSAEASLLKAEAAKRREKDLKAKADAKRKKAQMLTAVAEKAKRRKENESRRKSFQNAAAAEYRGPSASFGETGETNDEEDAAYALLAALKGGDRGRDAALYSRRSEPPRKSKPRSERRRPVETVGESRGRAAKPRLNRRCMQCSTCLNPRLKKRCLGREEGFIEDEPEPARNEEDENSPEKLLEEVERDLNTVVFPQENTAVVPQEVAAIHAARAAHIARLQESLAIRVAETASMSMPPPVKLRHSVRPPFVNNEEEPPRHDARPAFVNNEEEPPRHDVRPQMFNNEEEPPRHDPTPQNVDNDEDEEEEEPAPKRKRGRPPGSKSKPKPDTAPQPHHHQPPPPPINAPVNNQPVNDRPVVTTPPSGSDVDELAHEPAVRPVPGLHGADRWDVNPLTGVDSATGRVISDVFAGGRPSSWLVRLLASYMATDKLGRQRMCVIIAALEERQHNFAERLIHDLNLEAQPGKSGDPIVAAWTYRLLQYAYVRQGEREGDALKAGEIAEKMEREIRAAQEQHSWNNITGHGGELPVGGWRASDGPRSSTAIATAGSAGAVGIVFDLIMSGILGKRPTKEDWARISHNAHAIAMQHPNDALILQLYGGLLWRRGEMRAASMVLMKAYQHDGQQARAAPWAFETLLLMGDKESATAMYERVHRFNPAMSLRLKRIAESTISAVEARGPWPESLQDQNQQYHPGAIERFADRARA</sequence>
<organism evidence="2 3">
    <name type="scientific">Micromonas commoda (strain RCC299 / NOUM17 / CCMP2709)</name>
    <name type="common">Picoplanktonic green alga</name>
    <dbReference type="NCBI Taxonomy" id="296587"/>
    <lineage>
        <taxon>Eukaryota</taxon>
        <taxon>Viridiplantae</taxon>
        <taxon>Chlorophyta</taxon>
        <taxon>Mamiellophyceae</taxon>
        <taxon>Mamiellales</taxon>
        <taxon>Mamiellaceae</taxon>
        <taxon>Micromonas</taxon>
    </lineage>
</organism>
<dbReference type="AlphaFoldDB" id="C1FIF8"/>